<dbReference type="Proteomes" id="UP001206067">
    <property type="component" value="Unassembled WGS sequence"/>
</dbReference>
<name>A0ABT1XRH5_9SPHN</name>
<dbReference type="EMBL" id="JANKHH010000005">
    <property type="protein sequence ID" value="MCR2834263.1"/>
    <property type="molecule type" value="Genomic_DNA"/>
</dbReference>
<protein>
    <submittedName>
        <fullName evidence="1">Tail tape measure protein</fullName>
    </submittedName>
</protein>
<proteinExistence type="predicted"/>
<evidence type="ECO:0000313" key="2">
    <source>
        <dbReference type="Proteomes" id="UP001206067"/>
    </source>
</evidence>
<gene>
    <name evidence="1" type="ORF">NSO95_09930</name>
</gene>
<accession>A0ABT1XRH5</accession>
<keyword evidence="2" id="KW-1185">Reference proteome</keyword>
<organism evidence="1 2">
    <name type="scientific">Parerythrobacter lacustris</name>
    <dbReference type="NCBI Taxonomy" id="2969984"/>
    <lineage>
        <taxon>Bacteria</taxon>
        <taxon>Pseudomonadati</taxon>
        <taxon>Pseudomonadota</taxon>
        <taxon>Alphaproteobacteria</taxon>
        <taxon>Sphingomonadales</taxon>
        <taxon>Erythrobacteraceae</taxon>
        <taxon>Parerythrobacter</taxon>
    </lineage>
</organism>
<sequence length="190" mass="19763">MDDNIDELLVEVRASTAGFATDVAQMRSTFDATLLDGFGKAGDILERGLLSAIRKGSLGFEDLKRIATQVLDQIAAQALQMGLDKIFAGSSDGGMGGFLGDILGGVFGLPGRATGGPVSPGRGYLVGERGPELFVPTIAGRVEASPVGSARNDVRVSIQLAAPRGESAPRSLQRSSRQVASAIRRALSTY</sequence>
<comment type="caution">
    <text evidence="1">The sequence shown here is derived from an EMBL/GenBank/DDBJ whole genome shotgun (WGS) entry which is preliminary data.</text>
</comment>
<evidence type="ECO:0000313" key="1">
    <source>
        <dbReference type="EMBL" id="MCR2834263.1"/>
    </source>
</evidence>
<dbReference type="RefSeq" id="WP_257596065.1">
    <property type="nucleotide sequence ID" value="NZ_JANKHH010000005.1"/>
</dbReference>
<reference evidence="1 2" key="1">
    <citation type="submission" date="2022-08" db="EMBL/GenBank/DDBJ databases">
        <title>Polyphasic taxonomy analysis of Qipengyuania sp.RS5-5.</title>
        <authorList>
            <person name="Xamxidin M."/>
            <person name="Wu M."/>
        </authorList>
    </citation>
    <scope>NUCLEOTIDE SEQUENCE [LARGE SCALE GENOMIC DNA]</scope>
    <source>
        <strain evidence="1 2">RS5-5</strain>
    </source>
</reference>